<dbReference type="InterPro" id="IPR020103">
    <property type="entry name" value="PsdUridine_synth_cat_dom_sf"/>
</dbReference>
<feature type="compositionally biased region" description="Basic and acidic residues" evidence="3">
    <location>
        <begin position="115"/>
        <end position="127"/>
    </location>
</feature>
<evidence type="ECO:0000256" key="1">
    <source>
        <dbReference type="ARBA" id="ARBA00023235"/>
    </source>
</evidence>
<dbReference type="Gene3D" id="3.30.70.580">
    <property type="entry name" value="Pseudouridine synthase I, catalytic domain, N-terminal subdomain"/>
    <property type="match status" value="1"/>
</dbReference>
<dbReference type="PANTHER" id="PTHR47683:SF2">
    <property type="entry name" value="RNA-BINDING S4 DOMAIN-CONTAINING PROTEIN"/>
    <property type="match status" value="1"/>
</dbReference>
<keyword evidence="1" id="KW-0413">Isomerase</keyword>
<keyword evidence="2" id="KW-0694">RNA-binding</keyword>
<dbReference type="Proteomes" id="UP000030666">
    <property type="component" value="Unassembled WGS sequence"/>
</dbReference>
<feature type="compositionally biased region" description="Basic residues" evidence="3">
    <location>
        <begin position="128"/>
        <end position="138"/>
    </location>
</feature>
<dbReference type="InterPro" id="IPR050343">
    <property type="entry name" value="RsuA_PseudoU_synthase"/>
</dbReference>
<organism evidence="5">
    <name type="scientific">Plasmodium falciparum Santa Lucia</name>
    <dbReference type="NCBI Taxonomy" id="478859"/>
    <lineage>
        <taxon>Eukaryota</taxon>
        <taxon>Sar</taxon>
        <taxon>Alveolata</taxon>
        <taxon>Apicomplexa</taxon>
        <taxon>Aconoidasida</taxon>
        <taxon>Haemosporida</taxon>
        <taxon>Plasmodiidae</taxon>
        <taxon>Plasmodium</taxon>
        <taxon>Plasmodium (Laverania)</taxon>
    </lineage>
</organism>
<evidence type="ECO:0000256" key="2">
    <source>
        <dbReference type="PROSITE-ProRule" id="PRU00182"/>
    </source>
</evidence>
<evidence type="ECO:0000256" key="3">
    <source>
        <dbReference type="SAM" id="MobiDB-lite"/>
    </source>
</evidence>
<dbReference type="SUPFAM" id="SSF55120">
    <property type="entry name" value="Pseudouridine synthase"/>
    <property type="match status" value="1"/>
</dbReference>
<evidence type="ECO:0000259" key="4">
    <source>
        <dbReference type="Pfam" id="PF00849"/>
    </source>
</evidence>
<dbReference type="Gene3D" id="3.30.70.1560">
    <property type="entry name" value="Alpha-L RNA-binding motif"/>
    <property type="match status" value="1"/>
</dbReference>
<dbReference type="GO" id="GO:0001522">
    <property type="term" value="P:pseudouridine synthesis"/>
    <property type="evidence" value="ECO:0007669"/>
    <property type="project" value="InterPro"/>
</dbReference>
<dbReference type="Pfam" id="PF00849">
    <property type="entry name" value="PseudoU_synth_2"/>
    <property type="match status" value="1"/>
</dbReference>
<dbReference type="InterPro" id="IPR042092">
    <property type="entry name" value="PsdUridine_s_RsuA/RluB/E/F_cat"/>
</dbReference>
<dbReference type="GO" id="GO:0003723">
    <property type="term" value="F:RNA binding"/>
    <property type="evidence" value="ECO:0007669"/>
    <property type="project" value="UniProtKB-KW"/>
</dbReference>
<dbReference type="AlphaFoldDB" id="W7FLV5"/>
<evidence type="ECO:0000313" key="5">
    <source>
        <dbReference type="EMBL" id="EUT82559.1"/>
    </source>
</evidence>
<name>W7FLV5_PLAFA</name>
<dbReference type="PANTHER" id="PTHR47683">
    <property type="entry name" value="PSEUDOURIDINE SYNTHASE FAMILY PROTEIN-RELATED"/>
    <property type="match status" value="1"/>
</dbReference>
<dbReference type="InterPro" id="IPR006145">
    <property type="entry name" value="PsdUridine_synth_RsuA/RluA"/>
</dbReference>
<feature type="region of interest" description="Disordered" evidence="3">
    <location>
        <begin position="115"/>
        <end position="140"/>
    </location>
</feature>
<dbReference type="PROSITE" id="PS50889">
    <property type="entry name" value="S4"/>
    <property type="match status" value="1"/>
</dbReference>
<protein>
    <recommendedName>
        <fullName evidence="4">Pseudouridine synthase RsuA/RluA-like domain-containing protein</fullName>
    </recommendedName>
</protein>
<accession>W7FLV5</accession>
<feature type="domain" description="Pseudouridine synthase RsuA/RluA-like" evidence="4">
    <location>
        <begin position="284"/>
        <end position="436"/>
    </location>
</feature>
<proteinExistence type="predicted"/>
<sequence>MFLLTHNIKLRIRKYNNRLIIFERIYRYICDDIKKEIIEHSYSKEKCDNLNLSEECKKHIDFKQKLLYDYVSKENNISTFVKKKEENNLSSYMCLVKDNDRSKLKIKINKKKTKEEEKEDKKFDQEKKKKKKKKKKKNIYQNKHIYQNEDIYQNNKQDTNISAHHNNNYISDEKKYNKSDLCNISQTNNNIILDIDNDLKNIYIDNSKYFKLDIERNTKKEKIKLNQYCSYNGICSSRFVNNNVKNGLFKVNDKIVYENVEICLGVDKIELTNRGKDLLKNKITIILNKPKHYLSISNDNKSYKKLLVRNLIRNENKYIQEEHKCMSYFIYKNVNIEKVPNLYVCGRLDANSSGLLIFTQNTLSNNYLLYRYKYNIEKEYVIKTYNSITQENMKLLKEHFYVDGKLIYKCHIQYVDNFTLIFKIYQGFHKIIRKMCMLSNIKIKSLHRIRIGNIHLNDLPIGKWRFLMPNEYFF</sequence>
<reference evidence="5" key="1">
    <citation type="submission" date="2013-02" db="EMBL/GenBank/DDBJ databases">
        <title>The Genome Sequence of Plasmodium falciparum Santa Lucia.</title>
        <authorList>
            <consortium name="The Broad Institute Genome Sequencing Platform"/>
            <consortium name="The Broad Institute Genome Sequencing Center for Infectious Disease"/>
            <person name="Neafsey D."/>
            <person name="Cheeseman I."/>
            <person name="Volkman S."/>
            <person name="Adams J."/>
            <person name="Walker B."/>
            <person name="Young S.K."/>
            <person name="Zeng Q."/>
            <person name="Gargeya S."/>
            <person name="Fitzgerald M."/>
            <person name="Haas B."/>
            <person name="Abouelleil A."/>
            <person name="Alvarado L."/>
            <person name="Arachchi H.M."/>
            <person name="Berlin A.M."/>
            <person name="Chapman S.B."/>
            <person name="Dewar J."/>
            <person name="Goldberg J."/>
            <person name="Griggs A."/>
            <person name="Gujja S."/>
            <person name="Hansen M."/>
            <person name="Howarth C."/>
            <person name="Imamovic A."/>
            <person name="Larimer J."/>
            <person name="McCowan C."/>
            <person name="Murphy C."/>
            <person name="Neiman D."/>
            <person name="Pearson M."/>
            <person name="Priest M."/>
            <person name="Roberts A."/>
            <person name="Saif S."/>
            <person name="Shea T."/>
            <person name="Sisk P."/>
            <person name="Sykes S."/>
            <person name="Wortman J."/>
            <person name="Nusbaum C."/>
            <person name="Birren B."/>
        </authorList>
    </citation>
    <scope>NUCLEOTIDE SEQUENCE [LARGE SCALE GENOMIC DNA]</scope>
    <source>
        <strain evidence="5">Santa Lucia</strain>
    </source>
</reference>
<gene>
    <name evidence="5" type="ORF">PFAG_03934</name>
</gene>
<dbReference type="GO" id="GO:0009982">
    <property type="term" value="F:pseudouridine synthase activity"/>
    <property type="evidence" value="ECO:0007669"/>
    <property type="project" value="InterPro"/>
</dbReference>
<dbReference type="InterPro" id="IPR020094">
    <property type="entry name" value="TruA/RsuA/RluB/E/F_N"/>
</dbReference>
<dbReference type="EMBL" id="KE123505">
    <property type="protein sequence ID" value="EUT82559.1"/>
    <property type="molecule type" value="Genomic_DNA"/>
</dbReference>
<dbReference type="OrthoDB" id="440619at2759"/>